<evidence type="ECO:0000256" key="1">
    <source>
        <dbReference type="ARBA" id="ARBA00007613"/>
    </source>
</evidence>
<dbReference type="Gene3D" id="1.20.1600.10">
    <property type="entry name" value="Outer membrane efflux proteins (OEP)"/>
    <property type="match status" value="1"/>
</dbReference>
<sequence length="505" mass="52046">MPFSLSFLSAFPSRALRLGGPASLAGPTSLVGPASLVVLATALAGCTVGPHYGGPPASAPVASARGDFLRADRATTTPQAPSARWWEALGDPVLTGLIDKGLASSPDIAVANARIAQARAGLAANKTSLLPTFNASTGVPYINVPADVLGSDKTGRTDTTIYNLGFDASWEFDLFGGTRRKIEAAGARAQAAEAGLADAQVTLSAEIARAYVSLRARQTVLASLDEQAGIDARLVDLARARLQAGTAPEQGLAQARGQAARTEGDRATARADITVLIDQIAVLTGQEPGALDGLLASPAPVPLPPASVSVGDPALLLRNRPDIRRAERDLAAANADIGAQIAAGLPRVTFMGLLGLGGPNVGDAVDPDKVIGLAMPQLRWSAFDGGRNRAQVRNKRAAHAEAQASYQRTVLAALQDAESALTRFGSQRQVLGKALDTQAQARRAQELQEQRARAGTVALGDALTARRQAIAALQSSTSAQAELVTDFIAVEKALGLGWQTTPAGA</sequence>
<dbReference type="InterPro" id="IPR010131">
    <property type="entry name" value="MdtP/NodT-like"/>
</dbReference>
<comment type="caution">
    <text evidence="3">The sequence shown here is derived from an EMBL/GenBank/DDBJ whole genome shotgun (WGS) entry which is preliminary data.</text>
</comment>
<evidence type="ECO:0000313" key="3">
    <source>
        <dbReference type="EMBL" id="GMM60174.1"/>
    </source>
</evidence>
<evidence type="ECO:0000313" key="4">
    <source>
        <dbReference type="Proteomes" id="UP001187221"/>
    </source>
</evidence>
<dbReference type="PANTHER" id="PTHR30203">
    <property type="entry name" value="OUTER MEMBRANE CATION EFFLUX PROTEIN"/>
    <property type="match status" value="1"/>
</dbReference>
<keyword evidence="4" id="KW-1185">Reference proteome</keyword>
<keyword evidence="2" id="KW-0449">Lipoprotein</keyword>
<dbReference type="RefSeq" id="WP_317973986.1">
    <property type="nucleotide sequence ID" value="NZ_BTFW01000001.1"/>
</dbReference>
<keyword evidence="2" id="KW-0472">Membrane</keyword>
<keyword evidence="2" id="KW-0564">Palmitate</keyword>
<keyword evidence="2" id="KW-1134">Transmembrane beta strand</keyword>
<dbReference type="SUPFAM" id="SSF56954">
    <property type="entry name" value="Outer membrane efflux proteins (OEP)"/>
    <property type="match status" value="1"/>
</dbReference>
<gene>
    <name evidence="3" type="ORF">NUTIK01_09510</name>
</gene>
<dbReference type="Gene3D" id="2.20.200.10">
    <property type="entry name" value="Outer membrane efflux proteins (OEP)"/>
    <property type="match status" value="1"/>
</dbReference>
<dbReference type="NCBIfam" id="TIGR01845">
    <property type="entry name" value="outer_NodT"/>
    <property type="match status" value="1"/>
</dbReference>
<proteinExistence type="inferred from homology"/>
<reference evidence="3 4" key="1">
    <citation type="submission" date="2023-06" db="EMBL/GenBank/DDBJ databases">
        <title>Draft genome sequence of Novosphingobium sp. strain IK01.</title>
        <authorList>
            <person name="Hatamoto M."/>
            <person name="Ikarashi T."/>
            <person name="Yamaguchi T."/>
        </authorList>
    </citation>
    <scope>NUCLEOTIDE SEQUENCE [LARGE SCALE GENOMIC DNA]</scope>
    <source>
        <strain evidence="3 4">IK01</strain>
    </source>
</reference>
<dbReference type="Proteomes" id="UP001187221">
    <property type="component" value="Unassembled WGS sequence"/>
</dbReference>
<dbReference type="InterPro" id="IPR003423">
    <property type="entry name" value="OMP_efflux"/>
</dbReference>
<dbReference type="EMBL" id="BTFW01000001">
    <property type="protein sequence ID" value="GMM60174.1"/>
    <property type="molecule type" value="Genomic_DNA"/>
</dbReference>
<dbReference type="PANTHER" id="PTHR30203:SF25">
    <property type="entry name" value="OUTER MEMBRANE PROTEIN-RELATED"/>
    <property type="match status" value="1"/>
</dbReference>
<keyword evidence="2" id="KW-0812">Transmembrane</keyword>
<comment type="similarity">
    <text evidence="1 2">Belongs to the outer membrane factor (OMF) (TC 1.B.17) family.</text>
</comment>
<organism evidence="3 4">
    <name type="scientific">Novosphingobium pituita</name>
    <dbReference type="NCBI Taxonomy" id="3056842"/>
    <lineage>
        <taxon>Bacteria</taxon>
        <taxon>Pseudomonadati</taxon>
        <taxon>Pseudomonadota</taxon>
        <taxon>Alphaproteobacteria</taxon>
        <taxon>Sphingomonadales</taxon>
        <taxon>Sphingomonadaceae</taxon>
        <taxon>Novosphingobium</taxon>
    </lineage>
</organism>
<evidence type="ECO:0000256" key="2">
    <source>
        <dbReference type="RuleBase" id="RU362097"/>
    </source>
</evidence>
<comment type="subcellular location">
    <subcellularLocation>
        <location evidence="2">Cell membrane</location>
        <topology evidence="2">Lipid-anchor</topology>
    </subcellularLocation>
</comment>
<protein>
    <submittedName>
        <fullName evidence="3">Efflux transporter outer membrane subunit</fullName>
    </submittedName>
</protein>
<dbReference type="Pfam" id="PF02321">
    <property type="entry name" value="OEP"/>
    <property type="match status" value="2"/>
</dbReference>
<accession>A0ABQ6P4J0</accession>
<name>A0ABQ6P4J0_9SPHN</name>